<reference evidence="12 13" key="1">
    <citation type="journal article" date="2008" name="Nature">
        <title>The Phaeodactylum genome reveals the evolutionary history of diatom genomes.</title>
        <authorList>
            <person name="Bowler C."/>
            <person name="Allen A.E."/>
            <person name="Badger J.H."/>
            <person name="Grimwood J."/>
            <person name="Jabbari K."/>
            <person name="Kuo A."/>
            <person name="Maheswari U."/>
            <person name="Martens C."/>
            <person name="Maumus F."/>
            <person name="Otillar R.P."/>
            <person name="Rayko E."/>
            <person name="Salamov A."/>
            <person name="Vandepoele K."/>
            <person name="Beszteri B."/>
            <person name="Gruber A."/>
            <person name="Heijde M."/>
            <person name="Katinka M."/>
            <person name="Mock T."/>
            <person name="Valentin K."/>
            <person name="Verret F."/>
            <person name="Berges J.A."/>
            <person name="Brownlee C."/>
            <person name="Cadoret J.P."/>
            <person name="Chiovitti A."/>
            <person name="Choi C.J."/>
            <person name="Coesel S."/>
            <person name="De Martino A."/>
            <person name="Detter J.C."/>
            <person name="Durkin C."/>
            <person name="Falciatore A."/>
            <person name="Fournet J."/>
            <person name="Haruta M."/>
            <person name="Huysman M.J."/>
            <person name="Jenkins B.D."/>
            <person name="Jiroutova K."/>
            <person name="Jorgensen R.E."/>
            <person name="Joubert Y."/>
            <person name="Kaplan A."/>
            <person name="Kroger N."/>
            <person name="Kroth P.G."/>
            <person name="La Roche J."/>
            <person name="Lindquist E."/>
            <person name="Lommer M."/>
            <person name="Martin-Jezequel V."/>
            <person name="Lopez P.J."/>
            <person name="Lucas S."/>
            <person name="Mangogna M."/>
            <person name="McGinnis K."/>
            <person name="Medlin L.K."/>
            <person name="Montsant A."/>
            <person name="Oudot-Le Secq M.P."/>
            <person name="Napoli C."/>
            <person name="Obornik M."/>
            <person name="Parker M.S."/>
            <person name="Petit J.L."/>
            <person name="Porcel B.M."/>
            <person name="Poulsen N."/>
            <person name="Robison M."/>
            <person name="Rychlewski L."/>
            <person name="Rynearson T.A."/>
            <person name="Schmutz J."/>
            <person name="Shapiro H."/>
            <person name="Siaut M."/>
            <person name="Stanley M."/>
            <person name="Sussman M.R."/>
            <person name="Taylor A.R."/>
            <person name="Vardi A."/>
            <person name="von Dassow P."/>
            <person name="Vyverman W."/>
            <person name="Willis A."/>
            <person name="Wyrwicz L.S."/>
            <person name="Rokhsar D.S."/>
            <person name="Weissenbach J."/>
            <person name="Armbrust E.V."/>
            <person name="Green B.R."/>
            <person name="Van de Peer Y."/>
            <person name="Grigoriev I.V."/>
        </authorList>
    </citation>
    <scope>NUCLEOTIDE SEQUENCE [LARGE SCALE GENOMIC DNA]</scope>
    <source>
        <strain evidence="12 13">CCAP 1055/1</strain>
    </source>
</reference>
<evidence type="ECO:0000313" key="12">
    <source>
        <dbReference type="EMBL" id="EEC45965.1"/>
    </source>
</evidence>
<dbReference type="RefSeq" id="XP_002182678.1">
    <property type="nucleotide sequence ID" value="XM_002182642.1"/>
</dbReference>
<dbReference type="Pfam" id="PF00069">
    <property type="entry name" value="Pkinase"/>
    <property type="match status" value="1"/>
</dbReference>
<feature type="binding site" evidence="7 9">
    <location>
        <position position="41"/>
    </location>
    <ligand>
        <name>ATP</name>
        <dbReference type="ChEBI" id="CHEBI:30616"/>
    </ligand>
</feature>
<organism evidence="12 13">
    <name type="scientific">Phaeodactylum tricornutum (strain CCAP 1055/1)</name>
    <dbReference type="NCBI Taxonomy" id="556484"/>
    <lineage>
        <taxon>Eukaryota</taxon>
        <taxon>Sar</taxon>
        <taxon>Stramenopiles</taxon>
        <taxon>Ochrophyta</taxon>
        <taxon>Bacillariophyta</taxon>
        <taxon>Bacillariophyceae</taxon>
        <taxon>Bacillariophycidae</taxon>
        <taxon>Naviculales</taxon>
        <taxon>Phaeodactylaceae</taxon>
        <taxon>Phaeodactylum</taxon>
    </lineage>
</organism>
<feature type="cross-link" description="Glycyl lysine isopeptide (Lys-Gly) (interchain with G-Cter in SUMO2)" evidence="8">
    <location>
        <position position="149"/>
    </location>
</feature>
<protein>
    <recommendedName>
        <fullName evidence="11">Protein kinase domain-containing protein</fullName>
    </recommendedName>
</protein>
<dbReference type="Gene3D" id="3.30.200.20">
    <property type="entry name" value="Phosphorylase Kinase, domain 1"/>
    <property type="match status" value="1"/>
</dbReference>
<gene>
    <name evidence="12" type="ORF">PHATRDRAFT_48170</name>
</gene>
<dbReference type="GO" id="GO:0005524">
    <property type="term" value="F:ATP binding"/>
    <property type="evidence" value="ECO:0007669"/>
    <property type="project" value="UniProtKB-UniRule"/>
</dbReference>
<keyword evidence="1 10" id="KW-0723">Serine/threonine-protein kinase</keyword>
<dbReference type="STRING" id="556484.B7G681"/>
<dbReference type="InterPro" id="IPR000719">
    <property type="entry name" value="Prot_kinase_dom"/>
</dbReference>
<sequence>MTTASWVRTDDYFVGAVIGEGSFGRVVHGRHKVDGRDVAIKVVDKHSLVRNPAWRDSVLQEQRLLRELRSCNRIVQLYSSFHDAECLYLVLECCRGGDLQGLLRQQQLHTGMHVCVDTQWQQSVSYYAREIWMALAFLHDREIVHADVKPSNILLTERGEVRLADFGAAVDLARNRNKKESIGDQPVCYQGSTSYASPEIIRGNPLCRLTIAVDLWSYGCLVYAMFAGGSPFTAETGLLVVERVGRYIKSDLEVKKEYFRYLPEIWKSLVLSLLEPSAELRIKAPTTANLNDASCDLWREATLNFQNLCLPAKPNWLQYTNTMKDGKLGWSVFLV</sequence>
<dbReference type="GO" id="GO:0004674">
    <property type="term" value="F:protein serine/threonine kinase activity"/>
    <property type="evidence" value="ECO:0007669"/>
    <property type="project" value="UniProtKB-KW"/>
</dbReference>
<keyword evidence="4" id="KW-0418">Kinase</keyword>
<evidence type="ECO:0000256" key="2">
    <source>
        <dbReference type="ARBA" id="ARBA00022679"/>
    </source>
</evidence>
<dbReference type="HOGENOM" id="CLU_830197_0_0_1"/>
<dbReference type="eggNOG" id="KOG0592">
    <property type="taxonomic scope" value="Eukaryota"/>
</dbReference>
<comment type="similarity">
    <text evidence="10">Belongs to the protein kinase superfamily.</text>
</comment>
<dbReference type="SUPFAM" id="SSF56112">
    <property type="entry name" value="Protein kinase-like (PK-like)"/>
    <property type="match status" value="1"/>
</dbReference>
<dbReference type="InterPro" id="IPR008271">
    <property type="entry name" value="Ser/Thr_kinase_AS"/>
</dbReference>
<keyword evidence="13" id="KW-1185">Reference proteome</keyword>
<dbReference type="PaxDb" id="2850-Phatr48170"/>
<reference evidence="13" key="2">
    <citation type="submission" date="2008-08" db="EMBL/GenBank/DDBJ databases">
        <authorList>
            <consortium name="Diatom Consortium"/>
            <person name="Grigoriev I."/>
            <person name="Grimwood J."/>
            <person name="Kuo A."/>
            <person name="Otillar R.P."/>
            <person name="Salamov A."/>
            <person name="Detter J.C."/>
            <person name="Lindquist E."/>
            <person name="Shapiro H."/>
            <person name="Lucas S."/>
            <person name="Glavina del Rio T."/>
            <person name="Pitluck S."/>
            <person name="Rokhsar D."/>
            <person name="Bowler C."/>
        </authorList>
    </citation>
    <scope>GENOME REANNOTATION</scope>
    <source>
        <strain evidence="13">CCAP 1055/1</strain>
    </source>
</reference>
<evidence type="ECO:0000256" key="6">
    <source>
        <dbReference type="PIRSR" id="PIRSR630616-1"/>
    </source>
</evidence>
<evidence type="ECO:0000313" key="13">
    <source>
        <dbReference type="Proteomes" id="UP000000759"/>
    </source>
</evidence>
<dbReference type="FunFam" id="3.30.200.20:FF:000042">
    <property type="entry name" value="Aurora kinase A"/>
    <property type="match status" value="1"/>
</dbReference>
<evidence type="ECO:0000256" key="8">
    <source>
        <dbReference type="PIRSR" id="PIRSR630616-3"/>
    </source>
</evidence>
<evidence type="ECO:0000256" key="10">
    <source>
        <dbReference type="RuleBase" id="RU000304"/>
    </source>
</evidence>
<keyword evidence="5 7" id="KW-0067">ATP-binding</keyword>
<dbReference type="AlphaFoldDB" id="B7G681"/>
<evidence type="ECO:0000256" key="7">
    <source>
        <dbReference type="PIRSR" id="PIRSR630616-2"/>
    </source>
</evidence>
<evidence type="ECO:0000256" key="5">
    <source>
        <dbReference type="ARBA" id="ARBA00022840"/>
    </source>
</evidence>
<evidence type="ECO:0000256" key="4">
    <source>
        <dbReference type="ARBA" id="ARBA00022777"/>
    </source>
</evidence>
<dbReference type="EMBL" id="CM000618">
    <property type="protein sequence ID" value="EEC45965.1"/>
    <property type="molecule type" value="Genomic_DNA"/>
</dbReference>
<dbReference type="InterPro" id="IPR011009">
    <property type="entry name" value="Kinase-like_dom_sf"/>
</dbReference>
<keyword evidence="2" id="KW-0808">Transferase</keyword>
<dbReference type="KEGG" id="pti:PHATRDRAFT_48170"/>
<proteinExistence type="inferred from homology"/>
<dbReference type="GeneID" id="7203308"/>
<dbReference type="PROSITE" id="PS00108">
    <property type="entry name" value="PROTEIN_KINASE_ST"/>
    <property type="match status" value="1"/>
</dbReference>
<dbReference type="InterPro" id="IPR030616">
    <property type="entry name" value="Aur-like"/>
</dbReference>
<dbReference type="PANTHER" id="PTHR24350">
    <property type="entry name" value="SERINE/THREONINE-PROTEIN KINASE IAL-RELATED"/>
    <property type="match status" value="1"/>
</dbReference>
<accession>B7G681</accession>
<dbReference type="OrthoDB" id="46507at2759"/>
<feature type="domain" description="Protein kinase" evidence="11">
    <location>
        <begin position="12"/>
        <end position="299"/>
    </location>
</feature>
<dbReference type="Proteomes" id="UP000000759">
    <property type="component" value="Chromosome 16"/>
</dbReference>
<dbReference type="InterPro" id="IPR017441">
    <property type="entry name" value="Protein_kinase_ATP_BS"/>
</dbReference>
<evidence type="ECO:0000256" key="1">
    <source>
        <dbReference type="ARBA" id="ARBA00022527"/>
    </source>
</evidence>
<dbReference type="PROSITE" id="PS00107">
    <property type="entry name" value="PROTEIN_KINASE_ATP"/>
    <property type="match status" value="1"/>
</dbReference>
<evidence type="ECO:0000256" key="3">
    <source>
        <dbReference type="ARBA" id="ARBA00022741"/>
    </source>
</evidence>
<evidence type="ECO:0000259" key="11">
    <source>
        <dbReference type="PROSITE" id="PS50011"/>
    </source>
</evidence>
<evidence type="ECO:0000256" key="9">
    <source>
        <dbReference type="PROSITE-ProRule" id="PRU10141"/>
    </source>
</evidence>
<name>B7G681_PHATC</name>
<dbReference type="PROSITE" id="PS50011">
    <property type="entry name" value="PROTEIN_KINASE_DOM"/>
    <property type="match status" value="1"/>
</dbReference>
<keyword evidence="3 7" id="KW-0547">Nucleotide-binding</keyword>
<feature type="binding site" evidence="7">
    <location>
        <position position="165"/>
    </location>
    <ligand>
        <name>ATP</name>
        <dbReference type="ChEBI" id="CHEBI:30616"/>
    </ligand>
</feature>
<dbReference type="InParanoid" id="B7G681"/>
<dbReference type="Gene3D" id="1.10.510.10">
    <property type="entry name" value="Transferase(Phosphotransferase) domain 1"/>
    <property type="match status" value="1"/>
</dbReference>
<feature type="active site" description="Proton acceptor" evidence="6">
    <location>
        <position position="147"/>
    </location>
</feature>
<dbReference type="SMART" id="SM00220">
    <property type="entry name" value="S_TKc"/>
    <property type="match status" value="1"/>
</dbReference>